<organism evidence="1 2">
    <name type="scientific">Trichothecium roseum</name>
    <dbReference type="NCBI Taxonomy" id="47278"/>
    <lineage>
        <taxon>Eukaryota</taxon>
        <taxon>Fungi</taxon>
        <taxon>Dikarya</taxon>
        <taxon>Ascomycota</taxon>
        <taxon>Pezizomycotina</taxon>
        <taxon>Sordariomycetes</taxon>
        <taxon>Hypocreomycetidae</taxon>
        <taxon>Hypocreales</taxon>
        <taxon>Hypocreales incertae sedis</taxon>
        <taxon>Trichothecium</taxon>
    </lineage>
</organism>
<keyword evidence="2" id="KW-1185">Reference proteome</keyword>
<evidence type="ECO:0000313" key="2">
    <source>
        <dbReference type="Proteomes" id="UP001163324"/>
    </source>
</evidence>
<reference evidence="1" key="1">
    <citation type="submission" date="2022-10" db="EMBL/GenBank/DDBJ databases">
        <title>Complete Genome of Trichothecium roseum strain YXFP-22015, a Plant Pathogen Isolated from Citrus.</title>
        <authorList>
            <person name="Wang Y."/>
            <person name="Zhu L."/>
        </authorList>
    </citation>
    <scope>NUCLEOTIDE SEQUENCE</scope>
    <source>
        <strain evidence="1">YXFP-22015</strain>
    </source>
</reference>
<evidence type="ECO:0000313" key="1">
    <source>
        <dbReference type="EMBL" id="KAI9896380.1"/>
    </source>
</evidence>
<comment type="caution">
    <text evidence="1">The sequence shown here is derived from an EMBL/GenBank/DDBJ whole genome shotgun (WGS) entry which is preliminary data.</text>
</comment>
<name>A0ACC0UQQ0_9HYPO</name>
<dbReference type="EMBL" id="CM047948">
    <property type="protein sequence ID" value="KAI9896380.1"/>
    <property type="molecule type" value="Genomic_DNA"/>
</dbReference>
<dbReference type="Proteomes" id="UP001163324">
    <property type="component" value="Chromosome 9"/>
</dbReference>
<accession>A0ACC0UQQ0</accession>
<protein>
    <submittedName>
        <fullName evidence="1">Uncharacterized protein</fullName>
    </submittedName>
</protein>
<proteinExistence type="predicted"/>
<sequence length="252" mass="27504">MPPSTTQQQTWSRVPEPVAEAWKRGDTSFSDMRLVCQDFCFRVHKVIVCLQSPVIAAAMRGPFTEATTNTYTISEQNVFSVACMVEFMYTGTYDIDICTVGEPLGFSTMRDEEVARLPPAKRRKVYEAKAGSAPCWFRHLGVYAVADVYGLPGLAEAAMDNVGLSICPPPAVRLGSESRAILAYLAGEGADALGDCEDLHEMLAEAVVAHPLNFSADDIERPGLSLRLRVRICRALLSDCFSSKCLRANVAA</sequence>
<gene>
    <name evidence="1" type="ORF">N3K66_008552</name>
</gene>